<evidence type="ECO:0000313" key="1">
    <source>
        <dbReference type="EMBL" id="MBX54799.1"/>
    </source>
</evidence>
<organism evidence="1">
    <name type="scientific">Rhizophora mucronata</name>
    <name type="common">Asiatic mangrove</name>
    <dbReference type="NCBI Taxonomy" id="61149"/>
    <lineage>
        <taxon>Eukaryota</taxon>
        <taxon>Viridiplantae</taxon>
        <taxon>Streptophyta</taxon>
        <taxon>Embryophyta</taxon>
        <taxon>Tracheophyta</taxon>
        <taxon>Spermatophyta</taxon>
        <taxon>Magnoliopsida</taxon>
        <taxon>eudicotyledons</taxon>
        <taxon>Gunneridae</taxon>
        <taxon>Pentapetalae</taxon>
        <taxon>rosids</taxon>
        <taxon>fabids</taxon>
        <taxon>Malpighiales</taxon>
        <taxon>Rhizophoraceae</taxon>
        <taxon>Rhizophora</taxon>
    </lineage>
</organism>
<accession>A0A2P2PJH6</accession>
<dbReference type="EMBL" id="GGEC01074315">
    <property type="protein sequence ID" value="MBX54799.1"/>
    <property type="molecule type" value="Transcribed_RNA"/>
</dbReference>
<name>A0A2P2PJH6_RHIMU</name>
<reference evidence="1" key="1">
    <citation type="submission" date="2018-02" db="EMBL/GenBank/DDBJ databases">
        <title>Rhizophora mucronata_Transcriptome.</title>
        <authorList>
            <person name="Meera S.P."/>
            <person name="Sreeshan A."/>
            <person name="Augustine A."/>
        </authorList>
    </citation>
    <scope>NUCLEOTIDE SEQUENCE</scope>
    <source>
        <tissue evidence="1">Leaf</tissue>
    </source>
</reference>
<sequence>MNFILMFLVEVTFFQYKLTPTANIHLSSSLLHFIISTLLFH</sequence>
<proteinExistence type="predicted"/>
<dbReference type="AlphaFoldDB" id="A0A2P2PJH6"/>
<protein>
    <submittedName>
        <fullName evidence="1">Uncharacterized protein</fullName>
    </submittedName>
</protein>